<dbReference type="GO" id="GO:0055087">
    <property type="term" value="C:Ski complex"/>
    <property type="evidence" value="ECO:0007669"/>
    <property type="project" value="TreeGrafter"/>
</dbReference>
<dbReference type="GeneID" id="106670824"/>
<dbReference type="EnsemblMetazoa" id="XM_014401454.2">
    <property type="protein sequence ID" value="XP_014256940.1"/>
    <property type="gene ID" value="LOC106670824"/>
</dbReference>
<dbReference type="PANTHER" id="PTHR12131">
    <property type="entry name" value="ATP-DEPENDENT RNA AND DNA HELICASE"/>
    <property type="match status" value="1"/>
</dbReference>
<dbReference type="RefSeq" id="XP_014256940.1">
    <property type="nucleotide sequence ID" value="XM_014401454.2"/>
</dbReference>
<keyword evidence="2" id="KW-0378">Hydrolase</keyword>
<evidence type="ECO:0000256" key="5">
    <source>
        <dbReference type="ARBA" id="ARBA00047984"/>
    </source>
</evidence>
<keyword evidence="10" id="KW-1185">Reference proteome</keyword>
<evidence type="ECO:0000256" key="1">
    <source>
        <dbReference type="ARBA" id="ARBA00022741"/>
    </source>
</evidence>
<dbReference type="Pfam" id="PF08148">
    <property type="entry name" value="DSHCT"/>
    <property type="match status" value="1"/>
</dbReference>
<evidence type="ECO:0000259" key="7">
    <source>
        <dbReference type="PROSITE" id="PS51192"/>
    </source>
</evidence>
<dbReference type="SMART" id="SM00490">
    <property type="entry name" value="HELICc"/>
    <property type="match status" value="1"/>
</dbReference>
<organism evidence="9 10">
    <name type="scientific">Cimex lectularius</name>
    <name type="common">Bed bug</name>
    <name type="synonym">Acanthia lectularia</name>
    <dbReference type="NCBI Taxonomy" id="79782"/>
    <lineage>
        <taxon>Eukaryota</taxon>
        <taxon>Metazoa</taxon>
        <taxon>Ecdysozoa</taxon>
        <taxon>Arthropoda</taxon>
        <taxon>Hexapoda</taxon>
        <taxon>Insecta</taxon>
        <taxon>Pterygota</taxon>
        <taxon>Neoptera</taxon>
        <taxon>Paraneoptera</taxon>
        <taxon>Hemiptera</taxon>
        <taxon>Heteroptera</taxon>
        <taxon>Panheteroptera</taxon>
        <taxon>Cimicomorpha</taxon>
        <taxon>Cimicidae</taxon>
        <taxon>Cimex</taxon>
    </lineage>
</organism>
<dbReference type="FunFam" id="3.40.50.300:FF:000354">
    <property type="entry name" value="ATP-dependent RNA helicase SKI2"/>
    <property type="match status" value="1"/>
</dbReference>
<dbReference type="Gene3D" id="1.10.3380.30">
    <property type="match status" value="1"/>
</dbReference>
<dbReference type="Pfam" id="PF00270">
    <property type="entry name" value="DEAD"/>
    <property type="match status" value="1"/>
</dbReference>
<dbReference type="SMART" id="SM00487">
    <property type="entry name" value="DEXDc"/>
    <property type="match status" value="1"/>
</dbReference>
<evidence type="ECO:0000256" key="3">
    <source>
        <dbReference type="ARBA" id="ARBA00022806"/>
    </source>
</evidence>
<keyword evidence="3" id="KW-0347">Helicase</keyword>
<protein>
    <recommendedName>
        <fullName evidence="11">Helicase</fullName>
    </recommendedName>
</protein>
<dbReference type="Proteomes" id="UP000494040">
    <property type="component" value="Unassembled WGS sequence"/>
</dbReference>
<dbReference type="KEGG" id="clec:106670824"/>
<dbReference type="OrthoDB" id="64767at2759"/>
<evidence type="ECO:0000313" key="10">
    <source>
        <dbReference type="Proteomes" id="UP000494040"/>
    </source>
</evidence>
<evidence type="ECO:0008006" key="11">
    <source>
        <dbReference type="Google" id="ProtNLM"/>
    </source>
</evidence>
<dbReference type="PROSITE" id="PS51192">
    <property type="entry name" value="HELICASE_ATP_BIND_1"/>
    <property type="match status" value="1"/>
</dbReference>
<dbReference type="PROSITE" id="PS51194">
    <property type="entry name" value="HELICASE_CTER"/>
    <property type="match status" value="1"/>
</dbReference>
<dbReference type="PANTHER" id="PTHR12131:SF1">
    <property type="entry name" value="ATP-DEPENDENT RNA HELICASE SUPV3L1, MITOCHONDRIAL-RELATED"/>
    <property type="match status" value="1"/>
</dbReference>
<sequence>MADEPYRLNLHVPNSVTVNTGEDLQRHLQKIDAFGADKVCKLITSDRGDFENEVAWVWEKIRKYINMSQEGGDLTEEEWSELEGKLKYWYQTVQDLDLSLGSPSETIKKLDDTFKNFKKSKHEKSVRKDSCVFHYADLFGLEPYCLPNRTPLANCAVEDRLMTADDFARSIVEALRFVRSELELKPDIVTSQEMILLNEISYIVNCLKEMGQVQANHNKDHNKHYKELVTKVKMLTNRYTDFKKYQPSYVEYLAATSALLETVDLKRVKVARQFLDKDLEELDWKLMEMGKGADKKQEPASWKPMELQFADPMSDEEFNSELYDFASAGRSDLEDAEIVRWVEDLGFFPHSSGPMPRDLIKRLTPSEEAILAGDYDNWEYSAVHSKGDENGAILDCFLQHFSTVLQESSMNSLFELPEEGSVDAITAAQFNRKVQNGEIQINVNRLLKIHPVFNPFSFVAVRDEDTGKIVDYKVGLKNIELREREYCLRGQIGRWVDDTRPDTHRLRKYGWEPPGCQVDEEEDEEEEEEEAINAKPNEQKKRKRDFEDNVDKNSLNQEINELVQTISEKKLIDDNKQTPLMDKARSCMEELGIKDARLPDCEDVEEFLYALDLPFFNCKDDAKVFRGETLKVEGRLEQLIDEAFADVQGVCDEEKKNEDFTPLSYDVNSTSLFQETMAKLEELAEKENPDGKGECLIFKEESMGEKNTAIKDYLLAQDKENVGFVQGHPKCEELNKKFTEEWVKRHGDKKGLYKTLPEEKEAGARFRMNVESYERDFLTYPYYSTNVFQPDAILIRRVLSEIPEYSNLAFSGTTGLSLADQEKILDDIDSCRDGECSDSSLYNEFNRDDTKLLAYLKKGEFVAANDKGIDEINQFLQDIKSDIPDNCEDFDVDQNYWDNLDNTLIPEYIKRINLVKEPFQFNEGIKEPLSEFELDSDFESECSSTGENMHVSKYLKGNNYKNAKIADNITDWTSDEESDDEEERVNTYTWAPFKQFNEYKGFKIGDSLKLALCLLNTSNEKRYKERRMEIVNLWIMENFDVSYEKLQKWVLEFKEDMPHHLDPFDHPLPEDEAELAKEGGVEKLLSKFKPLGRDLTREEKEEQEEMERTARFESDGLLLYEKVEKEHDENLKMCDIGRCEEPDDSDVIKLGEEKATALGGSVSKILYKGAYAVQANTYNPVDMSFIKQPALTFPFDLDNFQKRAILALEQSYHVFVAAHTSAGKTVVAEYAIAMAKRNQTRAIYTSPVKALSNQKFHDFSKKFKDISVGLITGDTQLNESARCLIMTTEILRSMLYNSSEKIHDLEFVIFDEVHYLNDPERGHVWEECLILLPSRVKIVMLSATVPNAIEFSTWIGRTKRRLVTVCTTNHRPVPLKHYLYMSSEQSKHSHISDMSCLLKVADGKLNRANYDKFMQICETDNAQSMKEKLAVKKAESAKRYKDSKRNYKDDPDMEQIRRKRDEMLWTRLIYMLKSADLMPVVVFIFSRKKCDELASLCRVNLTTSREKWSILTFLKMHIKKLDEDDQKLEQISVMKELLERGIGVHHSGVLPILKEIVESLFHQGIVKVLFTTETFAMGVNMPARTVVFNTIEKFDGSNKRLLTPAEYIQMAGRAGRRGKDMEGNVYIMNWPKQVIPFHHLQTVMEGNPTKLTSQFRIFYRMILITLAKREMITVDAMMANSFRENDQQLKKNDYKADYEKYGIRAQVYEIDIDTTMSEQTKSMLSNFYDQADKFFSVWYKDKENFIGKLELEEGRFVKVTFKNEINRIGIILEVKRPTRDTVNYIVIMLKAHVKVYTDIAPKDESKFTEKELNRWYKMVSMLPCFHFLQPFSEDCYFIATIKATDIFEVYNVKYKREELHMAYSYIKRMPKNSYGNKNLPSQVANLCNNLFFANPNNMQTFTVLFRKTDMDHWDFLAKLKYLSGQLTIAASALTYADFQNHFEKVFLWKEALKNKNETRDILENLQNKALYSNMINVLKEKDYIDENESVKTKGYIAARISKYELVVCEMLIDNILFDLEPPEVAALLSFLVHENKDKNDDDSDISDDMIIAVLPPRLTKAVNRVKEIIKDIEQCERRNGIDDASGCEVFRFSFGITNIIYCWAQQMKFTDILKLPEASQFQEGILVRRIQQLLEMLKAVESAAKVMGDPTILEKIHAASQTIKRGIVFAPSLYTKGFNEEKEEE</sequence>
<feature type="region of interest" description="Disordered" evidence="6">
    <location>
        <begin position="506"/>
        <end position="549"/>
    </location>
</feature>
<dbReference type="InterPro" id="IPR012961">
    <property type="entry name" value="Ski2/MTR4_C"/>
</dbReference>
<dbReference type="GO" id="GO:0016787">
    <property type="term" value="F:hydrolase activity"/>
    <property type="evidence" value="ECO:0007669"/>
    <property type="project" value="UniProtKB-KW"/>
</dbReference>
<evidence type="ECO:0000256" key="6">
    <source>
        <dbReference type="SAM" id="MobiDB-lite"/>
    </source>
</evidence>
<evidence type="ECO:0000256" key="2">
    <source>
        <dbReference type="ARBA" id="ARBA00022801"/>
    </source>
</evidence>
<dbReference type="InterPro" id="IPR011545">
    <property type="entry name" value="DEAD/DEAH_box_helicase_dom"/>
</dbReference>
<name>A0A8I6TJT4_CIMLE</name>
<feature type="domain" description="Helicase C-terminal" evidence="8">
    <location>
        <begin position="1464"/>
        <end position="1655"/>
    </location>
</feature>
<evidence type="ECO:0000259" key="8">
    <source>
        <dbReference type="PROSITE" id="PS51194"/>
    </source>
</evidence>
<dbReference type="GO" id="GO:0070478">
    <property type="term" value="P:nuclear-transcribed mRNA catabolic process, 3'-5' exonucleolytic nonsense-mediated decay"/>
    <property type="evidence" value="ECO:0007669"/>
    <property type="project" value="TreeGrafter"/>
</dbReference>
<dbReference type="InterPro" id="IPR050699">
    <property type="entry name" value="RNA-DNA_Helicase"/>
</dbReference>
<feature type="compositionally biased region" description="Acidic residues" evidence="6">
    <location>
        <begin position="518"/>
        <end position="531"/>
    </location>
</feature>
<dbReference type="InterPro" id="IPR001650">
    <property type="entry name" value="Helicase_C-like"/>
</dbReference>
<evidence type="ECO:0000313" key="9">
    <source>
        <dbReference type="EnsemblMetazoa" id="XP_014256940.1"/>
    </source>
</evidence>
<dbReference type="GO" id="GO:0003724">
    <property type="term" value="F:RNA helicase activity"/>
    <property type="evidence" value="ECO:0007669"/>
    <property type="project" value="UniProtKB-EC"/>
</dbReference>
<accession>A0A8I6TJT4</accession>
<dbReference type="SMART" id="SM01142">
    <property type="entry name" value="DSHCT"/>
    <property type="match status" value="1"/>
</dbReference>
<dbReference type="Pfam" id="PF00271">
    <property type="entry name" value="Helicase_C"/>
    <property type="match status" value="1"/>
</dbReference>
<proteinExistence type="predicted"/>
<dbReference type="Gene3D" id="3.40.50.300">
    <property type="entry name" value="P-loop containing nucleotide triphosphate hydrolases"/>
    <property type="match status" value="2"/>
</dbReference>
<reference evidence="9" key="1">
    <citation type="submission" date="2022-01" db="UniProtKB">
        <authorList>
            <consortium name="EnsemblMetazoa"/>
        </authorList>
    </citation>
    <scope>IDENTIFICATION</scope>
</reference>
<dbReference type="CDD" id="cd18795">
    <property type="entry name" value="SF2_C_Ski2"/>
    <property type="match status" value="1"/>
</dbReference>
<evidence type="ECO:0000256" key="4">
    <source>
        <dbReference type="ARBA" id="ARBA00022840"/>
    </source>
</evidence>
<comment type="catalytic activity">
    <reaction evidence="5">
        <text>ATP + H2O = ADP + phosphate + H(+)</text>
        <dbReference type="Rhea" id="RHEA:13065"/>
        <dbReference type="ChEBI" id="CHEBI:15377"/>
        <dbReference type="ChEBI" id="CHEBI:15378"/>
        <dbReference type="ChEBI" id="CHEBI:30616"/>
        <dbReference type="ChEBI" id="CHEBI:43474"/>
        <dbReference type="ChEBI" id="CHEBI:456216"/>
        <dbReference type="EC" id="3.6.4.13"/>
    </reaction>
</comment>
<dbReference type="InterPro" id="IPR027417">
    <property type="entry name" value="P-loop_NTPase"/>
</dbReference>
<keyword evidence="4" id="KW-0067">ATP-binding</keyword>
<dbReference type="GO" id="GO:0003676">
    <property type="term" value="F:nucleic acid binding"/>
    <property type="evidence" value="ECO:0007669"/>
    <property type="project" value="InterPro"/>
</dbReference>
<dbReference type="GO" id="GO:0005524">
    <property type="term" value="F:ATP binding"/>
    <property type="evidence" value="ECO:0007669"/>
    <property type="project" value="UniProtKB-KW"/>
</dbReference>
<keyword evidence="1" id="KW-0547">Nucleotide-binding</keyword>
<feature type="domain" description="Helicase ATP-binding" evidence="7">
    <location>
        <begin position="1205"/>
        <end position="1363"/>
    </location>
</feature>
<dbReference type="SUPFAM" id="SSF52540">
    <property type="entry name" value="P-loop containing nucleoside triphosphate hydrolases"/>
    <property type="match status" value="1"/>
</dbReference>
<dbReference type="InterPro" id="IPR014001">
    <property type="entry name" value="Helicase_ATP-bd"/>
</dbReference>